<keyword evidence="1 4" id="KW-0378">Hydrolase</keyword>
<keyword evidence="2" id="KW-1133">Transmembrane helix</keyword>
<evidence type="ECO:0000259" key="3">
    <source>
        <dbReference type="Pfam" id="PF07859"/>
    </source>
</evidence>
<dbReference type="GO" id="GO:0016787">
    <property type="term" value="F:hydrolase activity"/>
    <property type="evidence" value="ECO:0007669"/>
    <property type="project" value="UniProtKB-KW"/>
</dbReference>
<feature type="transmembrane region" description="Helical" evidence="2">
    <location>
        <begin position="23"/>
        <end position="43"/>
    </location>
</feature>
<evidence type="ECO:0000256" key="1">
    <source>
        <dbReference type="ARBA" id="ARBA00022801"/>
    </source>
</evidence>
<dbReference type="RefSeq" id="XP_018704553.1">
    <property type="nucleotide sequence ID" value="XM_018848219.1"/>
</dbReference>
<name>A0A167WKF4_CORFA</name>
<comment type="caution">
    <text evidence="4">The sequence shown here is derived from an EMBL/GenBank/DDBJ whole genome shotgun (WGS) entry which is preliminary data.</text>
</comment>
<evidence type="ECO:0000256" key="2">
    <source>
        <dbReference type="SAM" id="Phobius"/>
    </source>
</evidence>
<dbReference type="SUPFAM" id="SSF53474">
    <property type="entry name" value="alpha/beta-Hydrolases"/>
    <property type="match status" value="1"/>
</dbReference>
<dbReference type="Proteomes" id="UP000076744">
    <property type="component" value="Unassembled WGS sequence"/>
</dbReference>
<protein>
    <submittedName>
        <fullName evidence="4">Alpha/beta hydrolase fold-3</fullName>
    </submittedName>
</protein>
<dbReference type="GeneID" id="30020905"/>
<proteinExistence type="predicted"/>
<keyword evidence="5" id="KW-1185">Reference proteome</keyword>
<keyword evidence="2" id="KW-0472">Membrane</keyword>
<dbReference type="InterPro" id="IPR013094">
    <property type="entry name" value="AB_hydrolase_3"/>
</dbReference>
<accession>A0A167WKF4</accession>
<dbReference type="Gene3D" id="3.40.50.1820">
    <property type="entry name" value="alpha/beta hydrolase"/>
    <property type="match status" value="1"/>
</dbReference>
<gene>
    <name evidence="4" type="ORF">ISF_04613</name>
</gene>
<sequence length="422" mass="45365">MITEEDLEIIGAQPLTAWDKVKIVGIVFLYPIVFAYQLARFLLPHHPQRALHWRQKALLAGIHAANAFRSQKRITYAAGHARTTNASLRAYAAKHRAHGLEHREVLAPVDPASSSNPATGQPVPPPTLHFFSGPWLADTPGAGPVVLYAHGGGYLEPLVPSAHVPLARGVARGCAARSLVFLTYALCPAAQYPAQLVQGVAALRHLLDVERVRPGDLVLAGDSAGAHLMASLLAHAIEPSPSAPPLCFGGEQLRAAVLLSPWFTWTDAASLGASECDFLDGADVARRVTVLRPRVDEVWCEVVAAEGARQVWERVFATTDEAECGKPLVKRLLVTASDSEIMYRDAKVFAVEYAGATIVVVGGEGKDEADMKARLAVVESEARVFAVGVREAHVQPGLDEAVGYHGDGTWRALQTFMSSLRD</sequence>
<dbReference type="Pfam" id="PF07859">
    <property type="entry name" value="Abhydrolase_3"/>
    <property type="match status" value="1"/>
</dbReference>
<dbReference type="STRING" id="1081104.A0A167WKF4"/>
<dbReference type="InterPro" id="IPR029058">
    <property type="entry name" value="AB_hydrolase_fold"/>
</dbReference>
<dbReference type="PANTHER" id="PTHR48081">
    <property type="entry name" value="AB HYDROLASE SUPERFAMILY PROTEIN C4A8.06C"/>
    <property type="match status" value="1"/>
</dbReference>
<reference evidence="4 5" key="1">
    <citation type="journal article" date="2016" name="Genome Biol. Evol.">
        <title>Divergent and convergent evolution of fungal pathogenicity.</title>
        <authorList>
            <person name="Shang Y."/>
            <person name="Xiao G."/>
            <person name="Zheng P."/>
            <person name="Cen K."/>
            <person name="Zhan S."/>
            <person name="Wang C."/>
        </authorList>
    </citation>
    <scope>NUCLEOTIDE SEQUENCE [LARGE SCALE GENOMIC DNA]</scope>
    <source>
        <strain evidence="4 5">ARSEF 2679</strain>
    </source>
</reference>
<dbReference type="AlphaFoldDB" id="A0A167WKF4"/>
<dbReference type="InterPro" id="IPR050300">
    <property type="entry name" value="GDXG_lipolytic_enzyme"/>
</dbReference>
<feature type="domain" description="Alpha/beta hydrolase fold-3" evidence="3">
    <location>
        <begin position="146"/>
        <end position="351"/>
    </location>
</feature>
<dbReference type="PANTHER" id="PTHR48081:SF18">
    <property type="entry name" value="ALPHA_BETA HYDROLASE FOLD-3 DOMAIN-CONTAINING PROTEIN"/>
    <property type="match status" value="1"/>
</dbReference>
<keyword evidence="2" id="KW-0812">Transmembrane</keyword>
<evidence type="ECO:0000313" key="4">
    <source>
        <dbReference type="EMBL" id="OAA63904.1"/>
    </source>
</evidence>
<dbReference type="OrthoDB" id="2152029at2759"/>
<evidence type="ECO:0000313" key="5">
    <source>
        <dbReference type="Proteomes" id="UP000076744"/>
    </source>
</evidence>
<dbReference type="EMBL" id="AZHB01000010">
    <property type="protein sequence ID" value="OAA63904.1"/>
    <property type="molecule type" value="Genomic_DNA"/>
</dbReference>
<organism evidence="4 5">
    <name type="scientific">Cordyceps fumosorosea (strain ARSEF 2679)</name>
    <name type="common">Isaria fumosorosea</name>
    <dbReference type="NCBI Taxonomy" id="1081104"/>
    <lineage>
        <taxon>Eukaryota</taxon>
        <taxon>Fungi</taxon>
        <taxon>Dikarya</taxon>
        <taxon>Ascomycota</taxon>
        <taxon>Pezizomycotina</taxon>
        <taxon>Sordariomycetes</taxon>
        <taxon>Hypocreomycetidae</taxon>
        <taxon>Hypocreales</taxon>
        <taxon>Cordycipitaceae</taxon>
        <taxon>Cordyceps</taxon>
    </lineage>
</organism>